<gene>
    <name evidence="2" type="ORF">Slati_1900600</name>
</gene>
<proteinExistence type="predicted"/>
<dbReference type="PANTHER" id="PTHR33437:SF2">
    <property type="entry name" value="OS06G0361200 PROTEIN"/>
    <property type="match status" value="1"/>
</dbReference>
<organism evidence="2">
    <name type="scientific">Sesamum latifolium</name>
    <dbReference type="NCBI Taxonomy" id="2727402"/>
    <lineage>
        <taxon>Eukaryota</taxon>
        <taxon>Viridiplantae</taxon>
        <taxon>Streptophyta</taxon>
        <taxon>Embryophyta</taxon>
        <taxon>Tracheophyta</taxon>
        <taxon>Spermatophyta</taxon>
        <taxon>Magnoliopsida</taxon>
        <taxon>eudicotyledons</taxon>
        <taxon>Gunneridae</taxon>
        <taxon>Pentapetalae</taxon>
        <taxon>asterids</taxon>
        <taxon>lamiids</taxon>
        <taxon>Lamiales</taxon>
        <taxon>Pedaliaceae</taxon>
        <taxon>Sesamum</taxon>
    </lineage>
</organism>
<name>A0AAW2X0Z8_9LAMI</name>
<evidence type="ECO:0000259" key="1">
    <source>
        <dbReference type="Pfam" id="PF03732"/>
    </source>
</evidence>
<evidence type="ECO:0000313" key="2">
    <source>
        <dbReference type="EMBL" id="KAL0447727.1"/>
    </source>
</evidence>
<comment type="caution">
    <text evidence="2">The sequence shown here is derived from an EMBL/GenBank/DDBJ whole genome shotgun (WGS) entry which is preliminary data.</text>
</comment>
<protein>
    <recommendedName>
        <fullName evidence="1">Retrotransposon gag domain-containing protein</fullName>
    </recommendedName>
</protein>
<dbReference type="EMBL" id="JACGWN010000006">
    <property type="protein sequence ID" value="KAL0447727.1"/>
    <property type="molecule type" value="Genomic_DNA"/>
</dbReference>
<dbReference type="InterPro" id="IPR005162">
    <property type="entry name" value="Retrotrans_gag_dom"/>
</dbReference>
<dbReference type="Pfam" id="PF03732">
    <property type="entry name" value="Retrotrans_gag"/>
    <property type="match status" value="1"/>
</dbReference>
<reference evidence="2" key="2">
    <citation type="journal article" date="2024" name="Plant">
        <title>Genomic evolution and insights into agronomic trait innovations of Sesamum species.</title>
        <authorList>
            <person name="Miao H."/>
            <person name="Wang L."/>
            <person name="Qu L."/>
            <person name="Liu H."/>
            <person name="Sun Y."/>
            <person name="Le M."/>
            <person name="Wang Q."/>
            <person name="Wei S."/>
            <person name="Zheng Y."/>
            <person name="Lin W."/>
            <person name="Duan Y."/>
            <person name="Cao H."/>
            <person name="Xiong S."/>
            <person name="Wang X."/>
            <person name="Wei L."/>
            <person name="Li C."/>
            <person name="Ma Q."/>
            <person name="Ju M."/>
            <person name="Zhao R."/>
            <person name="Li G."/>
            <person name="Mu C."/>
            <person name="Tian Q."/>
            <person name="Mei H."/>
            <person name="Zhang T."/>
            <person name="Gao T."/>
            <person name="Zhang H."/>
        </authorList>
    </citation>
    <scope>NUCLEOTIDE SEQUENCE</scope>
    <source>
        <strain evidence="2">KEN1</strain>
    </source>
</reference>
<feature type="domain" description="Retrotransposon gag" evidence="1">
    <location>
        <begin position="43"/>
        <end position="94"/>
    </location>
</feature>
<dbReference type="PANTHER" id="PTHR33437">
    <property type="entry name" value="OS06G0361200 PROTEIN"/>
    <property type="match status" value="1"/>
</dbReference>
<reference evidence="2" key="1">
    <citation type="submission" date="2020-06" db="EMBL/GenBank/DDBJ databases">
        <authorList>
            <person name="Li T."/>
            <person name="Hu X."/>
            <person name="Zhang T."/>
            <person name="Song X."/>
            <person name="Zhang H."/>
            <person name="Dai N."/>
            <person name="Sheng W."/>
            <person name="Hou X."/>
            <person name="Wei L."/>
        </authorList>
    </citation>
    <scope>NUCLEOTIDE SEQUENCE</scope>
    <source>
        <strain evidence="2">KEN1</strain>
        <tissue evidence="2">Leaf</tissue>
    </source>
</reference>
<accession>A0AAW2X0Z8</accession>
<sequence>MPENYQPPKFQQFNDHGILGNILLTSLKHAIMLESMDILAKQFVLSLKDAAFDWYIDLEANIIDSWDDLQNKFSSRFYNARHTVSMIELVNQHQSKDEPTFGELATRAYGIEMSLNCKEDECLVDANDDDGDDDDDTTP</sequence>
<dbReference type="AlphaFoldDB" id="A0AAW2X0Z8"/>